<sequence length="100" mass="10257">TPPLHQVPACGSRGLRRLDPRPRTPSPSCNQSTPPDPSEPSSDAPSPASSPFPRSRTPQGPSPDHRRGGRAEAGPRGIAAQQGGRRVPGAKAGRSGGAQL</sequence>
<comment type="caution">
    <text evidence="2">The sequence shown here is derived from an EMBL/GenBank/DDBJ whole genome shotgun (WGS) entry which is preliminary data.</text>
</comment>
<evidence type="ECO:0000313" key="2">
    <source>
        <dbReference type="EMBL" id="VCW67910.1"/>
    </source>
</evidence>
<reference evidence="2 3" key="1">
    <citation type="submission" date="2018-10" db="EMBL/GenBank/DDBJ databases">
        <authorList>
            <person name="Ekblom R."/>
            <person name="Jareborg N."/>
        </authorList>
    </citation>
    <scope>NUCLEOTIDE SEQUENCE [LARGE SCALE GENOMIC DNA]</scope>
    <source>
        <tissue evidence="2">Muscle</tissue>
    </source>
</reference>
<organism evidence="2 3">
    <name type="scientific">Gulo gulo</name>
    <name type="common">Wolverine</name>
    <name type="synonym">Gluton</name>
    <dbReference type="NCBI Taxonomy" id="48420"/>
    <lineage>
        <taxon>Eukaryota</taxon>
        <taxon>Metazoa</taxon>
        <taxon>Chordata</taxon>
        <taxon>Craniata</taxon>
        <taxon>Vertebrata</taxon>
        <taxon>Euteleostomi</taxon>
        <taxon>Mammalia</taxon>
        <taxon>Eutheria</taxon>
        <taxon>Laurasiatheria</taxon>
        <taxon>Carnivora</taxon>
        <taxon>Caniformia</taxon>
        <taxon>Musteloidea</taxon>
        <taxon>Mustelidae</taxon>
        <taxon>Guloninae</taxon>
        <taxon>Gulo</taxon>
    </lineage>
</organism>
<dbReference type="EMBL" id="CYRY02003268">
    <property type="protein sequence ID" value="VCW67910.1"/>
    <property type="molecule type" value="Genomic_DNA"/>
</dbReference>
<accession>A0A9X9LH10</accession>
<evidence type="ECO:0000313" key="3">
    <source>
        <dbReference type="Proteomes" id="UP000269945"/>
    </source>
</evidence>
<keyword evidence="3" id="KW-1185">Reference proteome</keyword>
<name>A0A9X9LH10_GULGU</name>
<dbReference type="AlphaFoldDB" id="A0A9X9LH10"/>
<dbReference type="Proteomes" id="UP000269945">
    <property type="component" value="Unassembled WGS sequence"/>
</dbReference>
<feature type="region of interest" description="Disordered" evidence="1">
    <location>
        <begin position="1"/>
        <end position="100"/>
    </location>
</feature>
<feature type="non-terminal residue" evidence="2">
    <location>
        <position position="1"/>
    </location>
</feature>
<gene>
    <name evidence="2" type="ORF">BN2614_LOCUS1</name>
</gene>
<evidence type="ECO:0000256" key="1">
    <source>
        <dbReference type="SAM" id="MobiDB-lite"/>
    </source>
</evidence>
<protein>
    <submittedName>
        <fullName evidence="2">Uncharacterized protein</fullName>
    </submittedName>
</protein>
<proteinExistence type="predicted"/>
<feature type="compositionally biased region" description="Low complexity" evidence="1">
    <location>
        <begin position="39"/>
        <end position="58"/>
    </location>
</feature>